<evidence type="ECO:0000313" key="2">
    <source>
        <dbReference type="EMBL" id="KZV78851.1"/>
    </source>
</evidence>
<feature type="compositionally biased region" description="Acidic residues" evidence="1">
    <location>
        <begin position="257"/>
        <end position="267"/>
    </location>
</feature>
<organism evidence="2 3">
    <name type="scientific">Exidia glandulosa HHB12029</name>
    <dbReference type="NCBI Taxonomy" id="1314781"/>
    <lineage>
        <taxon>Eukaryota</taxon>
        <taxon>Fungi</taxon>
        <taxon>Dikarya</taxon>
        <taxon>Basidiomycota</taxon>
        <taxon>Agaricomycotina</taxon>
        <taxon>Agaricomycetes</taxon>
        <taxon>Auriculariales</taxon>
        <taxon>Exidiaceae</taxon>
        <taxon>Exidia</taxon>
    </lineage>
</organism>
<feature type="compositionally biased region" description="Basic and acidic residues" evidence="1">
    <location>
        <begin position="462"/>
        <end position="471"/>
    </location>
</feature>
<feature type="non-terminal residue" evidence="2">
    <location>
        <position position="1"/>
    </location>
</feature>
<feature type="compositionally biased region" description="Low complexity" evidence="1">
    <location>
        <begin position="225"/>
        <end position="236"/>
    </location>
</feature>
<accession>A0A166N7R3</accession>
<dbReference type="EMBL" id="KV426742">
    <property type="protein sequence ID" value="KZV78851.1"/>
    <property type="molecule type" value="Genomic_DNA"/>
</dbReference>
<dbReference type="STRING" id="1314781.A0A166N7R3"/>
<dbReference type="InParanoid" id="A0A166N7R3"/>
<feature type="compositionally biased region" description="Basic and acidic residues" evidence="1">
    <location>
        <begin position="84"/>
        <end position="96"/>
    </location>
</feature>
<feature type="compositionally biased region" description="Acidic residues" evidence="1">
    <location>
        <begin position="446"/>
        <end position="461"/>
    </location>
</feature>
<proteinExistence type="predicted"/>
<dbReference type="AlphaFoldDB" id="A0A166N7R3"/>
<evidence type="ECO:0000256" key="1">
    <source>
        <dbReference type="SAM" id="MobiDB-lite"/>
    </source>
</evidence>
<feature type="compositionally biased region" description="Polar residues" evidence="1">
    <location>
        <begin position="207"/>
        <end position="217"/>
    </location>
</feature>
<protein>
    <submittedName>
        <fullName evidence="2">Uncharacterized protein</fullName>
    </submittedName>
</protein>
<feature type="region of interest" description="Disordered" evidence="1">
    <location>
        <begin position="434"/>
        <end position="471"/>
    </location>
</feature>
<feature type="compositionally biased region" description="Basic and acidic residues" evidence="1">
    <location>
        <begin position="319"/>
        <end position="341"/>
    </location>
</feature>
<feature type="region of interest" description="Disordered" evidence="1">
    <location>
        <begin position="23"/>
        <end position="341"/>
    </location>
</feature>
<evidence type="ECO:0000313" key="3">
    <source>
        <dbReference type="Proteomes" id="UP000077266"/>
    </source>
</evidence>
<reference evidence="2 3" key="1">
    <citation type="journal article" date="2016" name="Mol. Biol. Evol.">
        <title>Comparative Genomics of Early-Diverging Mushroom-Forming Fungi Provides Insights into the Origins of Lignocellulose Decay Capabilities.</title>
        <authorList>
            <person name="Nagy L.G."/>
            <person name="Riley R."/>
            <person name="Tritt A."/>
            <person name="Adam C."/>
            <person name="Daum C."/>
            <person name="Floudas D."/>
            <person name="Sun H."/>
            <person name="Yadav J.S."/>
            <person name="Pangilinan J."/>
            <person name="Larsson K.H."/>
            <person name="Matsuura K."/>
            <person name="Barry K."/>
            <person name="Labutti K."/>
            <person name="Kuo R."/>
            <person name="Ohm R.A."/>
            <person name="Bhattacharya S.S."/>
            <person name="Shirouzu T."/>
            <person name="Yoshinaga Y."/>
            <person name="Martin F.M."/>
            <person name="Grigoriev I.V."/>
            <person name="Hibbett D.S."/>
        </authorList>
    </citation>
    <scope>NUCLEOTIDE SEQUENCE [LARGE SCALE GENOMIC DNA]</scope>
    <source>
        <strain evidence="2 3">HHB12029</strain>
    </source>
</reference>
<dbReference type="OrthoDB" id="8775810at2759"/>
<dbReference type="Proteomes" id="UP000077266">
    <property type="component" value="Unassembled WGS sequence"/>
</dbReference>
<keyword evidence="3" id="KW-1185">Reference proteome</keyword>
<feature type="compositionally biased region" description="Basic and acidic residues" evidence="1">
    <location>
        <begin position="143"/>
        <end position="152"/>
    </location>
</feature>
<gene>
    <name evidence="2" type="ORF">EXIGLDRAFT_783163</name>
</gene>
<feature type="compositionally biased region" description="Basic residues" evidence="1">
    <location>
        <begin position="34"/>
        <end position="44"/>
    </location>
</feature>
<sequence>PAPAPASSTLSSRAYLLLDDNHVVHNPFATPPKPKSRTKSRAKRERSSSPDDDDDVDSFFPPIRPTNVLAPKDTPATRARKRLRGEPVDPSPDKLSRTRSFARVQSESAPAPRPAFFTSQPHQAPSKDEHDPEEDDVLAESPAKPDPKDFRPLFDSPQKGAGGKLVRSKTMPAGGLFARAPSRSNGNLSDNELDHGPTPSSLHRKQTNGTASPQPDSEPSKLLRRTATLPTTTTPSAPAPAPARGNGHGKKRALEALAEDPAEDEDHDSPIAGPSTARPFAGMALLPPSPPPVKASWEPRKAKPKAGASSHARYTKKPRLQEDKEQEEDSKSDNDGFEMREVQWRSHGRLLLDQPQAEPEDDLLDEWEKEMHLRRSRTAQLHDEGAVDEDEPRVRVDVASDMLSVLSLAQSPVKTRRSEQRVLRDLLLPDGTSWVGGRGEDVFAAGEEDEGKEEDDDDWADEGVRWDEGEL</sequence>
<name>A0A166N7R3_EXIGL</name>